<dbReference type="Proteomes" id="UP000736373">
    <property type="component" value="Unassembled WGS sequence"/>
</dbReference>
<sequence>PGGRSNSPGYGHFKLPHLTTVG</sequence>
<feature type="region of interest" description="Disordered" evidence="1">
    <location>
        <begin position="1"/>
        <end position="22"/>
    </location>
</feature>
<evidence type="ECO:0000313" key="3">
    <source>
        <dbReference type="Proteomes" id="UP000736373"/>
    </source>
</evidence>
<organism evidence="2 3">
    <name type="scientific">Paraburkholderia podalyriae</name>
    <dbReference type="NCBI Taxonomy" id="1938811"/>
    <lineage>
        <taxon>Bacteria</taxon>
        <taxon>Pseudomonadati</taxon>
        <taxon>Pseudomonadota</taxon>
        <taxon>Betaproteobacteria</taxon>
        <taxon>Burkholderiales</taxon>
        <taxon>Burkholderiaceae</taxon>
        <taxon>Paraburkholderia</taxon>
    </lineage>
</organism>
<evidence type="ECO:0000256" key="1">
    <source>
        <dbReference type="SAM" id="MobiDB-lite"/>
    </source>
</evidence>
<comment type="caution">
    <text evidence="2">The sequence shown here is derived from an EMBL/GenBank/DDBJ whole genome shotgun (WGS) entry which is preliminary data.</text>
</comment>
<accession>A0ABR7Q2R2</accession>
<gene>
    <name evidence="2" type="ORF">F6X42_42965</name>
</gene>
<proteinExistence type="predicted"/>
<evidence type="ECO:0000313" key="2">
    <source>
        <dbReference type="EMBL" id="MBC8752851.1"/>
    </source>
</evidence>
<reference evidence="2 3" key="1">
    <citation type="submission" date="2019-09" db="EMBL/GenBank/DDBJ databases">
        <title>Paraburkholderia podalyriae sp. nov., A South African Podalyria-associated rhizobium.</title>
        <authorList>
            <person name="Mavima L."/>
            <person name="Beukes C.W."/>
            <person name="Palmer M."/>
            <person name="De Meyer S.E."/>
            <person name="James E.K."/>
            <person name="Maluk M."/>
            <person name="Avontuur J.R."/>
            <person name="Chan W.Y."/>
            <person name="Venter S.N."/>
            <person name="Steenkamp E.T."/>
        </authorList>
    </citation>
    <scope>NUCLEOTIDE SEQUENCE [LARGE SCALE GENOMIC DNA]</scope>
    <source>
        <strain evidence="2 3">WC7.3b</strain>
    </source>
</reference>
<protein>
    <submittedName>
        <fullName evidence="2">Pyridoxamine 5'-phosphate oxidase</fullName>
    </submittedName>
</protein>
<feature type="non-terminal residue" evidence="2">
    <location>
        <position position="1"/>
    </location>
</feature>
<name>A0ABR7Q2R2_9BURK</name>
<dbReference type="EMBL" id="VZQQ01000178">
    <property type="protein sequence ID" value="MBC8752851.1"/>
    <property type="molecule type" value="Genomic_DNA"/>
</dbReference>
<keyword evidence="3" id="KW-1185">Reference proteome</keyword>